<feature type="region of interest" description="Disordered" evidence="5">
    <location>
        <begin position="218"/>
        <end position="239"/>
    </location>
</feature>
<gene>
    <name evidence="7" type="ORF">K8V08_11760</name>
</gene>
<evidence type="ECO:0000313" key="7">
    <source>
        <dbReference type="EMBL" id="HJG81074.1"/>
    </source>
</evidence>
<keyword evidence="3" id="KW-0804">Transcription</keyword>
<dbReference type="InterPro" id="IPR050109">
    <property type="entry name" value="HTH-type_TetR-like_transc_reg"/>
</dbReference>
<feature type="domain" description="HTH tetR-type" evidence="6">
    <location>
        <begin position="30"/>
        <end position="90"/>
    </location>
</feature>
<dbReference type="GO" id="GO:0003700">
    <property type="term" value="F:DNA-binding transcription factor activity"/>
    <property type="evidence" value="ECO:0007669"/>
    <property type="project" value="TreeGrafter"/>
</dbReference>
<evidence type="ECO:0000256" key="5">
    <source>
        <dbReference type="SAM" id="MobiDB-lite"/>
    </source>
</evidence>
<evidence type="ECO:0000259" key="6">
    <source>
        <dbReference type="PROSITE" id="PS50977"/>
    </source>
</evidence>
<accession>A0A921SPV2</accession>
<dbReference type="InterPro" id="IPR009057">
    <property type="entry name" value="Homeodomain-like_sf"/>
</dbReference>
<dbReference type="SUPFAM" id="SSF46689">
    <property type="entry name" value="Homeodomain-like"/>
    <property type="match status" value="1"/>
</dbReference>
<dbReference type="Pfam" id="PF17754">
    <property type="entry name" value="TetR_C_14"/>
    <property type="match status" value="1"/>
</dbReference>
<evidence type="ECO:0000256" key="3">
    <source>
        <dbReference type="ARBA" id="ARBA00023163"/>
    </source>
</evidence>
<keyword evidence="2 4" id="KW-0238">DNA-binding</keyword>
<organism evidence="7 8">
    <name type="scientific">Brevibacterium senegalense</name>
    <dbReference type="NCBI Taxonomy" id="1033736"/>
    <lineage>
        <taxon>Bacteria</taxon>
        <taxon>Bacillati</taxon>
        <taxon>Actinomycetota</taxon>
        <taxon>Actinomycetes</taxon>
        <taxon>Micrococcales</taxon>
        <taxon>Brevibacteriaceae</taxon>
        <taxon>Brevibacterium</taxon>
    </lineage>
</organism>
<dbReference type="InterPro" id="IPR001647">
    <property type="entry name" value="HTH_TetR"/>
</dbReference>
<proteinExistence type="predicted"/>
<evidence type="ECO:0000256" key="2">
    <source>
        <dbReference type="ARBA" id="ARBA00023125"/>
    </source>
</evidence>
<reference evidence="7" key="1">
    <citation type="journal article" date="2021" name="PeerJ">
        <title>Extensive microbial diversity within the chicken gut microbiome revealed by metagenomics and culture.</title>
        <authorList>
            <person name="Gilroy R."/>
            <person name="Ravi A."/>
            <person name="Getino M."/>
            <person name="Pursley I."/>
            <person name="Horton D.L."/>
            <person name="Alikhan N.F."/>
            <person name="Baker D."/>
            <person name="Gharbi K."/>
            <person name="Hall N."/>
            <person name="Watson M."/>
            <person name="Adriaenssens E.M."/>
            <person name="Foster-Nyarko E."/>
            <person name="Jarju S."/>
            <person name="Secka A."/>
            <person name="Antonio M."/>
            <person name="Oren A."/>
            <person name="Chaudhuri R.R."/>
            <person name="La Ragione R."/>
            <person name="Hildebrand F."/>
            <person name="Pallen M.J."/>
        </authorList>
    </citation>
    <scope>NUCLEOTIDE SEQUENCE</scope>
    <source>
        <strain evidence="7">ChiGjej5B5-7349</strain>
    </source>
</reference>
<evidence type="ECO:0000256" key="4">
    <source>
        <dbReference type="PROSITE-ProRule" id="PRU00335"/>
    </source>
</evidence>
<dbReference type="PANTHER" id="PTHR30055">
    <property type="entry name" value="HTH-TYPE TRANSCRIPTIONAL REGULATOR RUTR"/>
    <property type="match status" value="1"/>
</dbReference>
<dbReference type="PROSITE" id="PS50977">
    <property type="entry name" value="HTH_TETR_2"/>
    <property type="match status" value="1"/>
</dbReference>
<dbReference type="AlphaFoldDB" id="A0A921SPV2"/>
<dbReference type="GO" id="GO:0000976">
    <property type="term" value="F:transcription cis-regulatory region binding"/>
    <property type="evidence" value="ECO:0007669"/>
    <property type="project" value="TreeGrafter"/>
</dbReference>
<dbReference type="PANTHER" id="PTHR30055:SF238">
    <property type="entry name" value="MYCOFACTOCIN BIOSYNTHESIS TRANSCRIPTIONAL REGULATOR MFTR-RELATED"/>
    <property type="match status" value="1"/>
</dbReference>
<reference evidence="7" key="2">
    <citation type="submission" date="2021-09" db="EMBL/GenBank/DDBJ databases">
        <authorList>
            <person name="Gilroy R."/>
        </authorList>
    </citation>
    <scope>NUCLEOTIDE SEQUENCE</scope>
    <source>
        <strain evidence="7">ChiGjej5B5-7349</strain>
    </source>
</reference>
<evidence type="ECO:0000256" key="1">
    <source>
        <dbReference type="ARBA" id="ARBA00023015"/>
    </source>
</evidence>
<name>A0A921SPV2_9MICO</name>
<feature type="region of interest" description="Disordered" evidence="5">
    <location>
        <begin position="1"/>
        <end position="31"/>
    </location>
</feature>
<comment type="caution">
    <text evidence="7">The sequence shown here is derived from an EMBL/GenBank/DDBJ whole genome shotgun (WGS) entry which is preliminary data.</text>
</comment>
<dbReference type="Proteomes" id="UP000784435">
    <property type="component" value="Unassembled WGS sequence"/>
</dbReference>
<protein>
    <submittedName>
        <fullName evidence="7">TetR family transcriptional regulator</fullName>
    </submittedName>
</protein>
<dbReference type="Gene3D" id="1.10.357.10">
    <property type="entry name" value="Tetracycline Repressor, domain 2"/>
    <property type="match status" value="1"/>
</dbReference>
<dbReference type="Pfam" id="PF00440">
    <property type="entry name" value="TetR_N"/>
    <property type="match status" value="1"/>
</dbReference>
<dbReference type="Gene3D" id="1.10.10.60">
    <property type="entry name" value="Homeodomain-like"/>
    <property type="match status" value="1"/>
</dbReference>
<sequence length="239" mass="25324">MTADATPSPAPDPQSEAPQTDTGLRARKKNDTRRAIRTAALDLAVEVGLDALTVDGIAARAQVSPRTFFNYFAHKEDALVMDSAAGARTLQPLIVDRPAEESPLHAIRAVITETDLFSVMNSDRERTLARQRLVAQHPVLLARQLSLNARMENLLAESVGTRMGVDPAKDPRPALIAGVAGAAMRVAINRWAADGTTLLSDRISAAFDLLENGLLTDGGLGAPANDPTVTTGEDGDARG</sequence>
<keyword evidence="1" id="KW-0805">Transcription regulation</keyword>
<evidence type="ECO:0000313" key="8">
    <source>
        <dbReference type="Proteomes" id="UP000784435"/>
    </source>
</evidence>
<dbReference type="InterPro" id="IPR041347">
    <property type="entry name" value="MftR_C"/>
</dbReference>
<feature type="DNA-binding region" description="H-T-H motif" evidence="4">
    <location>
        <begin position="53"/>
        <end position="72"/>
    </location>
</feature>
<dbReference type="EMBL" id="DYUK01000257">
    <property type="protein sequence ID" value="HJG81074.1"/>
    <property type="molecule type" value="Genomic_DNA"/>
</dbReference>